<proteinExistence type="inferred from homology"/>
<dbReference type="Proteomes" id="UP000198504">
    <property type="component" value="Unassembled WGS sequence"/>
</dbReference>
<dbReference type="EMBL" id="FOFA01000005">
    <property type="protein sequence ID" value="SEQ68927.1"/>
    <property type="molecule type" value="Genomic_DNA"/>
</dbReference>
<dbReference type="NCBIfam" id="NF006119">
    <property type="entry name" value="PRK08264.1-5"/>
    <property type="match status" value="1"/>
</dbReference>
<keyword evidence="2" id="KW-0560">Oxidoreductase</keyword>
<evidence type="ECO:0000256" key="1">
    <source>
        <dbReference type="ARBA" id="ARBA00006484"/>
    </source>
</evidence>
<comment type="similarity">
    <text evidence="1 3">Belongs to the short-chain dehydrogenases/reductases (SDR) family.</text>
</comment>
<dbReference type="AlphaFoldDB" id="A0A1H9I315"/>
<dbReference type="RefSeq" id="WP_091180968.1">
    <property type="nucleotide sequence ID" value="NZ_FOFA01000005.1"/>
</dbReference>
<dbReference type="PANTHER" id="PTHR44196:SF1">
    <property type="entry name" value="DEHYDROGENASE_REDUCTASE SDR FAMILY MEMBER 7B"/>
    <property type="match status" value="1"/>
</dbReference>
<dbReference type="PANTHER" id="PTHR44196">
    <property type="entry name" value="DEHYDROGENASE/REDUCTASE SDR FAMILY MEMBER 7B"/>
    <property type="match status" value="1"/>
</dbReference>
<organism evidence="4 5">
    <name type="scientific">Microlunatus flavus</name>
    <dbReference type="NCBI Taxonomy" id="1036181"/>
    <lineage>
        <taxon>Bacteria</taxon>
        <taxon>Bacillati</taxon>
        <taxon>Actinomycetota</taxon>
        <taxon>Actinomycetes</taxon>
        <taxon>Propionibacteriales</taxon>
        <taxon>Propionibacteriaceae</taxon>
        <taxon>Microlunatus</taxon>
    </lineage>
</organism>
<dbReference type="PRINTS" id="PR00081">
    <property type="entry name" value="GDHRDH"/>
</dbReference>
<dbReference type="OrthoDB" id="3212478at2"/>
<evidence type="ECO:0000313" key="5">
    <source>
        <dbReference type="Proteomes" id="UP000198504"/>
    </source>
</evidence>
<reference evidence="5" key="1">
    <citation type="submission" date="2016-10" db="EMBL/GenBank/DDBJ databases">
        <authorList>
            <person name="Varghese N."/>
            <person name="Submissions S."/>
        </authorList>
    </citation>
    <scope>NUCLEOTIDE SEQUENCE [LARGE SCALE GENOMIC DNA]</scope>
    <source>
        <strain evidence="5">CGMCC 4.6856</strain>
    </source>
</reference>
<dbReference type="PRINTS" id="PR00080">
    <property type="entry name" value="SDRFAMILY"/>
</dbReference>
<evidence type="ECO:0000256" key="2">
    <source>
        <dbReference type="ARBA" id="ARBA00023002"/>
    </source>
</evidence>
<accession>A0A1H9I315</accession>
<dbReference type="InterPro" id="IPR036291">
    <property type="entry name" value="NAD(P)-bd_dom_sf"/>
</dbReference>
<evidence type="ECO:0000313" key="4">
    <source>
        <dbReference type="EMBL" id="SEQ68927.1"/>
    </source>
</evidence>
<name>A0A1H9I315_9ACTN</name>
<gene>
    <name evidence="4" type="ORF">SAMN05421756_10558</name>
</gene>
<dbReference type="STRING" id="1036181.SAMN05421756_10558"/>
<dbReference type="GO" id="GO:0016491">
    <property type="term" value="F:oxidoreductase activity"/>
    <property type="evidence" value="ECO:0007669"/>
    <property type="project" value="UniProtKB-KW"/>
</dbReference>
<evidence type="ECO:0000256" key="3">
    <source>
        <dbReference type="RuleBase" id="RU000363"/>
    </source>
</evidence>
<dbReference type="Gene3D" id="3.40.50.720">
    <property type="entry name" value="NAD(P)-binding Rossmann-like Domain"/>
    <property type="match status" value="1"/>
</dbReference>
<dbReference type="Pfam" id="PF00106">
    <property type="entry name" value="adh_short"/>
    <property type="match status" value="1"/>
</dbReference>
<dbReference type="InterPro" id="IPR002347">
    <property type="entry name" value="SDR_fam"/>
</dbReference>
<keyword evidence="5" id="KW-1185">Reference proteome</keyword>
<dbReference type="SUPFAM" id="SSF51735">
    <property type="entry name" value="NAD(P)-binding Rossmann-fold domains"/>
    <property type="match status" value="1"/>
</dbReference>
<sequence>MQVAGSVALVTGANRGLGTRFVAQLLERGATKVYAAARRPESLRDALEAGGDGRVQPLALDLLDADGVAAAAVAAPDVTLLVNNAGVSTRHDLVRGDLAEVRREMDTNFFGTLAVTRAFADTLGAHGGGGIVNVLSALSFVAFPGATSYSASKAAEWMLTQGTRVELAGQGTQVLGLHLGGADTDMMAGYDGPLLDPAEVVRAALDGLEAGRSEVLVDPWSAEAKAGAAEDPDVFYARLAQRFA</sequence>
<dbReference type="GO" id="GO:0016020">
    <property type="term" value="C:membrane"/>
    <property type="evidence" value="ECO:0007669"/>
    <property type="project" value="TreeGrafter"/>
</dbReference>
<protein>
    <submittedName>
        <fullName evidence="4">Short-chain dehydrogenase</fullName>
    </submittedName>
</protein>